<name>A0ABU8RNY0_9ACTN</name>
<gene>
    <name evidence="3" type="ORF">WDZ17_15670</name>
</gene>
<feature type="region of interest" description="Disordered" evidence="1">
    <location>
        <begin position="1"/>
        <end position="20"/>
    </location>
</feature>
<accession>A0ABU8RNY0</accession>
<feature type="non-terminal residue" evidence="3">
    <location>
        <position position="70"/>
    </location>
</feature>
<protein>
    <submittedName>
        <fullName evidence="3">Uncharacterized protein</fullName>
    </submittedName>
</protein>
<dbReference type="Proteomes" id="UP001387100">
    <property type="component" value="Unassembled WGS sequence"/>
</dbReference>
<feature type="compositionally biased region" description="Basic and acidic residues" evidence="1">
    <location>
        <begin position="59"/>
        <end position="70"/>
    </location>
</feature>
<comment type="caution">
    <text evidence="3">The sequence shown here is derived from an EMBL/GenBank/DDBJ whole genome shotgun (WGS) entry which is preliminary data.</text>
</comment>
<feature type="compositionally biased region" description="Low complexity" evidence="1">
    <location>
        <begin position="44"/>
        <end position="56"/>
    </location>
</feature>
<evidence type="ECO:0000256" key="2">
    <source>
        <dbReference type="SAM" id="SignalP"/>
    </source>
</evidence>
<proteinExistence type="predicted"/>
<feature type="signal peptide" evidence="2">
    <location>
        <begin position="1"/>
        <end position="46"/>
    </location>
</feature>
<evidence type="ECO:0000313" key="3">
    <source>
        <dbReference type="EMBL" id="MEJ5946738.1"/>
    </source>
</evidence>
<organism evidence="3 4">
    <name type="scientific">Pseudokineococcus basanitobsidens</name>
    <dbReference type="NCBI Taxonomy" id="1926649"/>
    <lineage>
        <taxon>Bacteria</taxon>
        <taxon>Bacillati</taxon>
        <taxon>Actinomycetota</taxon>
        <taxon>Actinomycetes</taxon>
        <taxon>Kineosporiales</taxon>
        <taxon>Kineosporiaceae</taxon>
        <taxon>Pseudokineococcus</taxon>
    </lineage>
</organism>
<feature type="region of interest" description="Disordered" evidence="1">
    <location>
        <begin position="44"/>
        <end position="70"/>
    </location>
</feature>
<feature type="chain" id="PRO_5045805986" evidence="2">
    <location>
        <begin position="47"/>
        <end position="70"/>
    </location>
</feature>
<reference evidence="3 4" key="1">
    <citation type="journal article" date="2017" name="Int. J. Syst. Evol. Microbiol.">
        <title>Pseudokineococcus basanitobsidens sp. nov., isolated from volcanic rock.</title>
        <authorList>
            <person name="Lee D.W."/>
            <person name="Park M.Y."/>
            <person name="Kim J.J."/>
            <person name="Kim B.S."/>
        </authorList>
    </citation>
    <scope>NUCLEOTIDE SEQUENCE [LARGE SCALE GENOMIC DNA]</scope>
    <source>
        <strain evidence="3 4">DSM 103726</strain>
    </source>
</reference>
<evidence type="ECO:0000256" key="1">
    <source>
        <dbReference type="SAM" id="MobiDB-lite"/>
    </source>
</evidence>
<dbReference type="EMBL" id="JBBIAA010000031">
    <property type="protein sequence ID" value="MEJ5946738.1"/>
    <property type="molecule type" value="Genomic_DNA"/>
</dbReference>
<keyword evidence="4" id="KW-1185">Reference proteome</keyword>
<keyword evidence="2" id="KW-0732">Signal</keyword>
<sequence>MSAHVPDHASMTTKSTHRPVRRVLTALAGAAVLSASLLGTAGAASAAPAPKSSASTDAFRWDAKTAGKGD</sequence>
<evidence type="ECO:0000313" key="4">
    <source>
        <dbReference type="Proteomes" id="UP001387100"/>
    </source>
</evidence>